<organism evidence="2 3">
    <name type="scientific">Yersinia intermedia</name>
    <dbReference type="NCBI Taxonomy" id="631"/>
    <lineage>
        <taxon>Bacteria</taxon>
        <taxon>Pseudomonadati</taxon>
        <taxon>Pseudomonadota</taxon>
        <taxon>Gammaproteobacteria</taxon>
        <taxon>Enterobacterales</taxon>
        <taxon>Yersiniaceae</taxon>
        <taxon>Yersinia</taxon>
    </lineage>
</organism>
<dbReference type="RefSeq" id="WP_087815648.1">
    <property type="nucleotide sequence ID" value="NZ_JAJAVZ010000014.1"/>
</dbReference>
<evidence type="ECO:0000313" key="2">
    <source>
        <dbReference type="EMBL" id="OVZ87935.1"/>
    </source>
</evidence>
<dbReference type="InterPro" id="IPR018306">
    <property type="entry name" value="Phage_T5_Orf172_DNA-bd"/>
</dbReference>
<gene>
    <name evidence="2" type="ORF">CBW57_06685</name>
</gene>
<comment type="caution">
    <text evidence="2">The sequence shown here is derived from an EMBL/GenBank/DDBJ whole genome shotgun (WGS) entry which is preliminary data.</text>
</comment>
<proteinExistence type="predicted"/>
<evidence type="ECO:0000259" key="1">
    <source>
        <dbReference type="SMART" id="SM00974"/>
    </source>
</evidence>
<reference evidence="2 3" key="1">
    <citation type="submission" date="2017-05" db="EMBL/GenBank/DDBJ databases">
        <title>Whole genome sequencing of Yersinia kristensenii.</title>
        <authorList>
            <person name="Campioni F."/>
        </authorList>
    </citation>
    <scope>NUCLEOTIDE SEQUENCE [LARGE SCALE GENOMIC DNA]</scope>
    <source>
        <strain evidence="2 3">CFSAN060536</strain>
    </source>
</reference>
<dbReference type="Pfam" id="PF13455">
    <property type="entry name" value="MUG113"/>
    <property type="match status" value="1"/>
</dbReference>
<dbReference type="AlphaFoldDB" id="A0A209A5G0"/>
<protein>
    <recommendedName>
        <fullName evidence="1">Bacteriophage T5 Orf172 DNA-binding domain-containing protein</fullName>
    </recommendedName>
</protein>
<feature type="domain" description="Bacteriophage T5 Orf172 DNA-binding" evidence="1">
    <location>
        <begin position="8"/>
        <end position="84"/>
    </location>
</feature>
<accession>A0A209A5G0</accession>
<dbReference type="EMBL" id="NHOI01000009">
    <property type="protein sequence ID" value="OVZ87935.1"/>
    <property type="molecule type" value="Genomic_DNA"/>
</dbReference>
<dbReference type="Proteomes" id="UP000196440">
    <property type="component" value="Unassembled WGS sequence"/>
</dbReference>
<sequence>MKGNVYAVQNEDLVKIGRSFRPSQRIKALQTQGGFISGNIFISEASYLYSKVELQCHAKLSKLRVVGEWFRIDFADAVKCINDVMAMIATDEAEKAEEAKIDGLSGLANAYFYQVEQLKVIRDGMISAEWTAEAIEFSFSLGLMYAKRIYDELFMSPCVTLIGDESIWLCYPNGFDEHDKDQYVASYDKKAIATDIGCSMDDVPDWDDYSVIIEEQHRLAA</sequence>
<dbReference type="SMART" id="SM00974">
    <property type="entry name" value="T5orf172"/>
    <property type="match status" value="1"/>
</dbReference>
<evidence type="ECO:0000313" key="3">
    <source>
        <dbReference type="Proteomes" id="UP000196440"/>
    </source>
</evidence>
<name>A0A209A5G0_YERIN</name>